<reference evidence="1" key="1">
    <citation type="submission" date="2023-01" db="EMBL/GenBank/DDBJ databases">
        <title>Genome assembly of the deep-sea coral Lophelia pertusa.</title>
        <authorList>
            <person name="Herrera S."/>
            <person name="Cordes E."/>
        </authorList>
    </citation>
    <scope>NUCLEOTIDE SEQUENCE</scope>
    <source>
        <strain evidence="1">USNM1676648</strain>
        <tissue evidence="1">Polyp</tissue>
    </source>
</reference>
<accession>A0A9W9Z0M4</accession>
<dbReference type="EMBL" id="MU826838">
    <property type="protein sequence ID" value="KAJ7372154.1"/>
    <property type="molecule type" value="Genomic_DNA"/>
</dbReference>
<gene>
    <name evidence="1" type="ORF">OS493_020580</name>
</gene>
<dbReference type="AlphaFoldDB" id="A0A9W9Z0M4"/>
<organism evidence="1 2">
    <name type="scientific">Desmophyllum pertusum</name>
    <dbReference type="NCBI Taxonomy" id="174260"/>
    <lineage>
        <taxon>Eukaryota</taxon>
        <taxon>Metazoa</taxon>
        <taxon>Cnidaria</taxon>
        <taxon>Anthozoa</taxon>
        <taxon>Hexacorallia</taxon>
        <taxon>Scleractinia</taxon>
        <taxon>Caryophylliina</taxon>
        <taxon>Caryophylliidae</taxon>
        <taxon>Desmophyllum</taxon>
    </lineage>
</organism>
<protein>
    <submittedName>
        <fullName evidence="1">Uncharacterized protein</fullName>
    </submittedName>
</protein>
<dbReference type="OrthoDB" id="10599805at2759"/>
<comment type="caution">
    <text evidence="1">The sequence shown here is derived from an EMBL/GenBank/DDBJ whole genome shotgun (WGS) entry which is preliminary data.</text>
</comment>
<dbReference type="Gene3D" id="3.80.10.10">
    <property type="entry name" value="Ribonuclease Inhibitor"/>
    <property type="match status" value="1"/>
</dbReference>
<evidence type="ECO:0000313" key="2">
    <source>
        <dbReference type="Proteomes" id="UP001163046"/>
    </source>
</evidence>
<sequence length="201" mass="22069">MKYLTSLRCHPRDQTGKVLGGVIRNSKHLKMVEVGESDDSVCDLLEQVVNPSKCSLEIADFLLNRECTCTLTSVGTAVDTLVPSITHKTLRRLELRGIRLTPAAAAALGRSLPEMSSLETLKLIGADGSIEAEEMEALFGGFNKTLPLYILAFSGFSVSGCLAPLAKSFRFFPNLRNLYLDEFNMDERKLVSFAGELKIHS</sequence>
<proteinExistence type="predicted"/>
<evidence type="ECO:0000313" key="1">
    <source>
        <dbReference type="EMBL" id="KAJ7372154.1"/>
    </source>
</evidence>
<dbReference type="SUPFAM" id="SSF52047">
    <property type="entry name" value="RNI-like"/>
    <property type="match status" value="1"/>
</dbReference>
<name>A0A9W9Z0M4_9CNID</name>
<keyword evidence="2" id="KW-1185">Reference proteome</keyword>
<dbReference type="Proteomes" id="UP001163046">
    <property type="component" value="Unassembled WGS sequence"/>
</dbReference>
<dbReference type="InterPro" id="IPR032675">
    <property type="entry name" value="LRR_dom_sf"/>
</dbReference>